<dbReference type="AlphaFoldDB" id="A0A1E3QQE1"/>
<feature type="compositionally biased region" description="Basic and acidic residues" evidence="5">
    <location>
        <begin position="603"/>
        <end position="630"/>
    </location>
</feature>
<comment type="similarity">
    <text evidence="3">Belongs to the AIM21 family.</text>
</comment>
<dbReference type="InterPro" id="IPR021582">
    <property type="entry name" value="Aim21"/>
</dbReference>
<feature type="compositionally biased region" description="Acidic residues" evidence="5">
    <location>
        <begin position="528"/>
        <end position="540"/>
    </location>
</feature>
<dbReference type="RefSeq" id="XP_018985032.1">
    <property type="nucleotide sequence ID" value="XM_019128793.1"/>
</dbReference>
<feature type="compositionally biased region" description="Basic residues" evidence="5">
    <location>
        <begin position="415"/>
        <end position="428"/>
    </location>
</feature>
<reference evidence="7" key="1">
    <citation type="submission" date="2016-05" db="EMBL/GenBank/DDBJ databases">
        <title>Comparative genomics of biotechnologically important yeasts.</title>
        <authorList>
            <consortium name="DOE Joint Genome Institute"/>
            <person name="Riley R."/>
            <person name="Haridas S."/>
            <person name="Wolfe K.H."/>
            <person name="Lopes M.R."/>
            <person name="Hittinger C.T."/>
            <person name="Goker M."/>
            <person name="Salamov A."/>
            <person name="Wisecaver J."/>
            <person name="Long T.M."/>
            <person name="Aerts A.L."/>
            <person name="Barry K."/>
            <person name="Choi C."/>
            <person name="Clum A."/>
            <person name="Coughlan A.Y."/>
            <person name="Deshpande S."/>
            <person name="Douglass A.P."/>
            <person name="Hanson S.J."/>
            <person name="Klenk H.-P."/>
            <person name="Labutti K."/>
            <person name="Lapidus A."/>
            <person name="Lindquist E."/>
            <person name="Lipzen A."/>
            <person name="Meier-Kolthoff J.P."/>
            <person name="Ohm R.A."/>
            <person name="Otillar R.P."/>
            <person name="Pangilinan J."/>
            <person name="Peng Y."/>
            <person name="Rokas A."/>
            <person name="Rosa C.A."/>
            <person name="Scheuner C."/>
            <person name="Sibirny A.A."/>
            <person name="Slot J.C."/>
            <person name="Stielow J.B."/>
            <person name="Sun H."/>
            <person name="Kurtzman C.P."/>
            <person name="Blackwell M."/>
            <person name="Grigoriev I.V."/>
            <person name="Jeffries T.W."/>
        </authorList>
    </citation>
    <scope>NUCLEOTIDE SEQUENCE [LARGE SCALE GENOMIC DNA]</scope>
    <source>
        <strain evidence="7">NRRL Y-12698</strain>
    </source>
</reference>
<dbReference type="Proteomes" id="UP000094336">
    <property type="component" value="Unassembled WGS sequence"/>
</dbReference>
<dbReference type="Pfam" id="PF11489">
    <property type="entry name" value="Aim21"/>
    <property type="match status" value="1"/>
</dbReference>
<evidence type="ECO:0000313" key="7">
    <source>
        <dbReference type="Proteomes" id="UP000094336"/>
    </source>
</evidence>
<feature type="region of interest" description="Disordered" evidence="5">
    <location>
        <begin position="526"/>
        <end position="563"/>
    </location>
</feature>
<name>A0A1E3QQE1_9ASCO</name>
<feature type="compositionally biased region" description="Basic and acidic residues" evidence="5">
    <location>
        <begin position="398"/>
        <end position="409"/>
    </location>
</feature>
<gene>
    <name evidence="6" type="ORF">BABINDRAFT_161418</name>
</gene>
<sequence>MSELPQIPQRPVRLTASMPLPKDDSDGFSGSEDESDDDEGRVSLQDLTSKKIDIPEGIPAVPKRPTKALETRQSVTPVPSIPRRPIKSATPETIISEPVSPSLPAVPLRPSKRSSSDESVVSAVASRSPRSSVHDVDIRQVNDTDLPHEPSMEDVQKTIPATIQEPEREESAEPEGEAEAEKAETVLSGQDEVPRVPARPSRGAVKPITIDTDISAFKPDADLTDELTPQNTAVCTDKVEADEFDFSTDHVPGYVKEEHDSGTDVDEASDVQRIERNEDIQVLDTSSHKEYANQAELPTEVTDVKVETEELETETSGKFEDKSEIALEEAGSPKDVEEKIEATRQLEDGPEIPKELAEKAVTSKDTETAPKDVEENTTPVPVIPKRPRKAVSSPLDAPKPEEVATHNKISEVLQKKKAPPPIKPKKPSSKIAAFQQMFGASSEKAPPLVPSRPMKVNLIRSSTADSLPGSIDEEASSVEEKTQTQRAVPGMPNRLASSRVNFAKNLNGMIGMALPGMVPAEALAFQPDESEETKECDQEEVPVSKDLRKGRAKGPRGRKLPTSAVEPVVEAKNKYSIVVADLWSVGLSEKQTEELPTGTVLSENRKAPESSVKDVAESTSKESEAVHSADPEGGFSSAENVEMAKVEKETIDEPLERSIAEDTNSETPLSLSDFADVGEHTPLHDTLGEGPSKTVEPEIGGADEAEATAPIGHNETFETHAKATKADDTSAQAINLDFSTDSKPSEPIPKTEEVHDASNSTDSVATDSVLNILGEHALYSLEDILSETLDTVSSDDKGADATQTLE</sequence>
<feature type="region of interest" description="Disordered" evidence="5">
    <location>
        <begin position="249"/>
        <end position="431"/>
    </location>
</feature>
<organism evidence="6 7">
    <name type="scientific">Babjeviella inositovora NRRL Y-12698</name>
    <dbReference type="NCBI Taxonomy" id="984486"/>
    <lineage>
        <taxon>Eukaryota</taxon>
        <taxon>Fungi</taxon>
        <taxon>Dikarya</taxon>
        <taxon>Ascomycota</taxon>
        <taxon>Saccharomycotina</taxon>
        <taxon>Pichiomycetes</taxon>
        <taxon>Serinales incertae sedis</taxon>
        <taxon>Babjeviella</taxon>
    </lineage>
</organism>
<feature type="compositionally biased region" description="Polar residues" evidence="5">
    <location>
        <begin position="661"/>
        <end position="670"/>
    </location>
</feature>
<feature type="compositionally biased region" description="Basic residues" evidence="5">
    <location>
        <begin position="550"/>
        <end position="559"/>
    </location>
</feature>
<protein>
    <recommendedName>
        <fullName evidence="4">Altered inheritance of mitochondria protein 21</fullName>
    </recommendedName>
</protein>
<feature type="compositionally biased region" description="Basic and acidic residues" evidence="5">
    <location>
        <begin position="677"/>
        <end position="687"/>
    </location>
</feature>
<feature type="region of interest" description="Disordered" evidence="5">
    <location>
        <begin position="1"/>
        <end position="204"/>
    </location>
</feature>
<dbReference type="STRING" id="984486.A0A1E3QQE1"/>
<evidence type="ECO:0000256" key="5">
    <source>
        <dbReference type="SAM" id="MobiDB-lite"/>
    </source>
</evidence>
<accession>A0A1E3QQE1</accession>
<feature type="region of interest" description="Disordered" evidence="5">
    <location>
        <begin position="738"/>
        <end position="763"/>
    </location>
</feature>
<dbReference type="GeneID" id="30146646"/>
<feature type="compositionally biased region" description="Basic and acidic residues" evidence="5">
    <location>
        <begin position="270"/>
        <end position="279"/>
    </location>
</feature>
<evidence type="ECO:0000256" key="1">
    <source>
        <dbReference type="ARBA" id="ARBA00002092"/>
    </source>
</evidence>
<feature type="compositionally biased region" description="Basic and acidic residues" evidence="5">
    <location>
        <begin position="642"/>
        <end position="660"/>
    </location>
</feature>
<keyword evidence="7" id="KW-1185">Reference proteome</keyword>
<dbReference type="EMBL" id="KV454431">
    <property type="protein sequence ID" value="ODQ79704.1"/>
    <property type="molecule type" value="Genomic_DNA"/>
</dbReference>
<dbReference type="GO" id="GO:0030479">
    <property type="term" value="C:actin cortical patch"/>
    <property type="evidence" value="ECO:0007669"/>
    <property type="project" value="UniProtKB-SubCell"/>
</dbReference>
<feature type="compositionally biased region" description="Basic and acidic residues" evidence="5">
    <location>
        <begin position="315"/>
        <end position="374"/>
    </location>
</feature>
<proteinExistence type="inferred from homology"/>
<feature type="compositionally biased region" description="Basic and acidic residues" evidence="5">
    <location>
        <begin position="132"/>
        <end position="156"/>
    </location>
</feature>
<evidence type="ECO:0000256" key="4">
    <source>
        <dbReference type="ARBA" id="ARBA00021016"/>
    </source>
</evidence>
<feature type="region of interest" description="Disordered" evidence="5">
    <location>
        <begin position="463"/>
        <end position="493"/>
    </location>
</feature>
<comment type="function">
    <text evidence="1">Involved in mitochondrial migration along actin filaments.</text>
</comment>
<evidence type="ECO:0000313" key="6">
    <source>
        <dbReference type="EMBL" id="ODQ79704.1"/>
    </source>
</evidence>
<feature type="compositionally biased region" description="Low complexity" evidence="5">
    <location>
        <begin position="117"/>
        <end position="131"/>
    </location>
</feature>
<evidence type="ECO:0000256" key="2">
    <source>
        <dbReference type="ARBA" id="ARBA00004134"/>
    </source>
</evidence>
<feature type="region of interest" description="Disordered" evidence="5">
    <location>
        <begin position="588"/>
        <end position="715"/>
    </location>
</feature>
<comment type="subcellular location">
    <subcellularLocation>
        <location evidence="2">Cytoplasm</location>
        <location evidence="2">Cytoskeleton</location>
        <location evidence="2">Actin patch</location>
    </subcellularLocation>
</comment>
<evidence type="ECO:0000256" key="3">
    <source>
        <dbReference type="ARBA" id="ARBA00006466"/>
    </source>
</evidence>